<dbReference type="RefSeq" id="WP_066821191.1">
    <property type="nucleotide sequence ID" value="NZ_LTBA01000001.1"/>
</dbReference>
<name>A0A151B7P7_9CLOT</name>
<dbReference type="Proteomes" id="UP000075531">
    <property type="component" value="Unassembled WGS sequence"/>
</dbReference>
<dbReference type="STRING" id="1121338.CLTEP_02030"/>
<proteinExistence type="inferred from homology"/>
<sequence length="364" mass="41694">MIDFDIWYSLVKLNPNIKLDILKKFKTTEHIWYRYIANEQDYDIFNSKIIKCLKNAWNKEKINKIKEKMLNDNVNIINYYDELYPQKLKNFDDSPSVMYYRGKIQFLNTNPSIAIVGARKCTFYGQNTTELIAKELAKNNINVISGMARGIDTFAHKVTIANSGFTCAVLGTGMDIIYPRENMQLYNELINNGCILSEFPFGTKPYPYNFPIRNRIISGLSDIVIVVEADIKSGSLITASSALNQGKDVMAVPGSVFSDKSRGTNKLIKDGAYPFTCMKDLFELLGIQYLIEAKSKTKTINSKNKNYGIINKLISDKPIHIDEIIRITNIDIKCLYELLFEMQINNEVKCLSGNYYVRINDRFS</sequence>
<dbReference type="PANTHER" id="PTHR43022">
    <property type="entry name" value="PROTEIN SMF"/>
    <property type="match status" value="1"/>
</dbReference>
<dbReference type="Gene3D" id="3.40.50.450">
    <property type="match status" value="1"/>
</dbReference>
<evidence type="ECO:0000313" key="3">
    <source>
        <dbReference type="EMBL" id="KYH35810.1"/>
    </source>
</evidence>
<dbReference type="NCBIfam" id="TIGR00732">
    <property type="entry name" value="dprA"/>
    <property type="match status" value="1"/>
</dbReference>
<evidence type="ECO:0000256" key="1">
    <source>
        <dbReference type="ARBA" id="ARBA00006525"/>
    </source>
</evidence>
<dbReference type="Pfam" id="PF02481">
    <property type="entry name" value="DNA_processg_A"/>
    <property type="match status" value="1"/>
</dbReference>
<dbReference type="InterPro" id="IPR003488">
    <property type="entry name" value="DprA"/>
</dbReference>
<dbReference type="EMBL" id="LTBA01000001">
    <property type="protein sequence ID" value="KYH35810.1"/>
    <property type="molecule type" value="Genomic_DNA"/>
</dbReference>
<keyword evidence="4" id="KW-1185">Reference proteome</keyword>
<dbReference type="GO" id="GO:0009294">
    <property type="term" value="P:DNA-mediated transformation"/>
    <property type="evidence" value="ECO:0007669"/>
    <property type="project" value="InterPro"/>
</dbReference>
<gene>
    <name evidence="3" type="ORF">CLTEP_02030</name>
</gene>
<comment type="caution">
    <text evidence="3">The sequence shown here is derived from an EMBL/GenBank/DDBJ whole genome shotgun (WGS) entry which is preliminary data.</text>
</comment>
<comment type="similarity">
    <text evidence="1">Belongs to the DprA/Smf family.</text>
</comment>
<reference evidence="3 4" key="1">
    <citation type="submission" date="2016-02" db="EMBL/GenBank/DDBJ databases">
        <title>Genome sequence of Clostridium tepidiprofundi DSM 19306.</title>
        <authorList>
            <person name="Poehlein A."/>
            <person name="Daniel R."/>
        </authorList>
    </citation>
    <scope>NUCLEOTIDE SEQUENCE [LARGE SCALE GENOMIC DNA]</scope>
    <source>
        <strain evidence="3 4">DSM 19306</strain>
    </source>
</reference>
<dbReference type="InterPro" id="IPR057666">
    <property type="entry name" value="DrpA_SLOG"/>
</dbReference>
<dbReference type="SUPFAM" id="SSF102405">
    <property type="entry name" value="MCP/YpsA-like"/>
    <property type="match status" value="1"/>
</dbReference>
<evidence type="ECO:0000313" key="4">
    <source>
        <dbReference type="Proteomes" id="UP000075531"/>
    </source>
</evidence>
<dbReference type="PANTHER" id="PTHR43022:SF1">
    <property type="entry name" value="PROTEIN SMF"/>
    <property type="match status" value="1"/>
</dbReference>
<feature type="domain" description="Smf/DprA SLOG" evidence="2">
    <location>
        <begin position="76"/>
        <end position="285"/>
    </location>
</feature>
<accession>A0A151B7P7</accession>
<protein>
    <recommendedName>
        <fullName evidence="2">Smf/DprA SLOG domain-containing protein</fullName>
    </recommendedName>
</protein>
<dbReference type="OrthoDB" id="9785707at2"/>
<evidence type="ECO:0000259" key="2">
    <source>
        <dbReference type="Pfam" id="PF02481"/>
    </source>
</evidence>
<dbReference type="AlphaFoldDB" id="A0A151B7P7"/>
<organism evidence="3 4">
    <name type="scientific">Clostridium tepidiprofundi DSM 19306</name>
    <dbReference type="NCBI Taxonomy" id="1121338"/>
    <lineage>
        <taxon>Bacteria</taxon>
        <taxon>Bacillati</taxon>
        <taxon>Bacillota</taxon>
        <taxon>Clostridia</taxon>
        <taxon>Eubacteriales</taxon>
        <taxon>Clostridiaceae</taxon>
        <taxon>Clostridium</taxon>
    </lineage>
</organism>
<dbReference type="InterPro" id="IPR036388">
    <property type="entry name" value="WH-like_DNA-bd_sf"/>
</dbReference>
<dbReference type="Gene3D" id="1.10.10.10">
    <property type="entry name" value="Winged helix-like DNA-binding domain superfamily/Winged helix DNA-binding domain"/>
    <property type="match status" value="1"/>
</dbReference>
<dbReference type="PATRIC" id="fig|1121338.3.peg.205"/>